<sequence length="382" mass="41535">MTCRILLLALTGIGALALLAGVIWFLSLPSPTHRTGPVPVADGEYTSVLHALKPPKRKRPLIAIVGINDATETTDYLVPYGVLRNADVADVVTLSTGDGPVRLYPALTVRAQATVAQFDQRNPQGADYVIVPAMSRDDDPTVLAWLRSQREKGAIIIGICAGAKVLAGAGLLENRRATTHWYYLKTLLRDYKNIRYVPDRRWVVDDGVATTTGITASIPMMLTLIEAIAGRDKAQQAGESLGVAQWHAGHDSQAFQLTRPFALTVMKNTMSFWRKEQFTLQLQPGVNEAALALVADAWSRTYLSRVTTRSINGNPVVSGNGMPLLADQTGDQQDNNGALPSVDMTHPADTLKQTLEAIAARYGAPTAQVVAMQLEYPWRKAR</sequence>
<dbReference type="Gene3D" id="3.40.50.880">
    <property type="match status" value="1"/>
</dbReference>
<dbReference type="AlphaFoldDB" id="V8QMD6"/>
<evidence type="ECO:0000313" key="3">
    <source>
        <dbReference type="Proteomes" id="UP000018733"/>
    </source>
</evidence>
<dbReference type="PANTHER" id="PTHR43130:SF2">
    <property type="entry name" value="DJ-1_PFPI DOMAIN-CONTAINING PROTEIN"/>
    <property type="match status" value="1"/>
</dbReference>
<dbReference type="InterPro" id="IPR052158">
    <property type="entry name" value="INH-QAR"/>
</dbReference>
<dbReference type="RefSeq" id="WP_024006475.1">
    <property type="nucleotide sequence ID" value="NZ_KI650981.1"/>
</dbReference>
<gene>
    <name evidence="2" type="ORF">W822_17690</name>
</gene>
<evidence type="ECO:0000259" key="1">
    <source>
        <dbReference type="Pfam" id="PF01965"/>
    </source>
</evidence>
<dbReference type="eggNOG" id="COG0693">
    <property type="taxonomic scope" value="Bacteria"/>
</dbReference>
<dbReference type="Proteomes" id="UP000018733">
    <property type="component" value="Unassembled WGS sequence"/>
</dbReference>
<dbReference type="OrthoDB" id="6382410at2"/>
<proteinExistence type="predicted"/>
<dbReference type="EMBL" id="AYXT01000012">
    <property type="protein sequence ID" value="ETF01111.1"/>
    <property type="molecule type" value="Genomic_DNA"/>
</dbReference>
<reference evidence="2 3" key="1">
    <citation type="journal article" date="2014" name="Genome Announc.">
        <title>Draft Genome Sequence of Advenella kashmirensis Strain W13003, a Polycyclic Aromatic Hydrocarbon-Degrading Bacterium.</title>
        <authorList>
            <person name="Wang X."/>
            <person name="Jin D."/>
            <person name="Zhou L."/>
            <person name="Wu L."/>
            <person name="An W."/>
            <person name="Zhao L."/>
        </authorList>
    </citation>
    <scope>NUCLEOTIDE SEQUENCE [LARGE SCALE GENOMIC DNA]</scope>
    <source>
        <strain evidence="2 3">W13003</strain>
    </source>
</reference>
<dbReference type="Pfam" id="PF01965">
    <property type="entry name" value="DJ-1_PfpI"/>
    <property type="match status" value="1"/>
</dbReference>
<dbReference type="HOGENOM" id="CLU_730944_0_0_4"/>
<dbReference type="PANTHER" id="PTHR43130">
    <property type="entry name" value="ARAC-FAMILY TRANSCRIPTIONAL REGULATOR"/>
    <property type="match status" value="1"/>
</dbReference>
<name>V8QMD6_9BURK</name>
<dbReference type="SUPFAM" id="SSF52317">
    <property type="entry name" value="Class I glutamine amidotransferase-like"/>
    <property type="match status" value="1"/>
</dbReference>
<organism evidence="2 3">
    <name type="scientific">Advenella kashmirensis W13003</name>
    <dbReference type="NCBI Taxonomy" id="1424334"/>
    <lineage>
        <taxon>Bacteria</taxon>
        <taxon>Pseudomonadati</taxon>
        <taxon>Pseudomonadota</taxon>
        <taxon>Betaproteobacteria</taxon>
        <taxon>Burkholderiales</taxon>
        <taxon>Alcaligenaceae</taxon>
    </lineage>
</organism>
<protein>
    <submittedName>
        <fullName evidence="2">Transcriptional regulator</fullName>
    </submittedName>
</protein>
<feature type="domain" description="DJ-1/PfpI" evidence="1">
    <location>
        <begin position="65"/>
        <end position="226"/>
    </location>
</feature>
<keyword evidence="3" id="KW-1185">Reference proteome</keyword>
<dbReference type="GO" id="GO:0006355">
    <property type="term" value="P:regulation of DNA-templated transcription"/>
    <property type="evidence" value="ECO:0007669"/>
    <property type="project" value="TreeGrafter"/>
</dbReference>
<accession>V8QMD6</accession>
<dbReference type="InterPro" id="IPR002818">
    <property type="entry name" value="DJ-1/PfpI"/>
</dbReference>
<evidence type="ECO:0000313" key="2">
    <source>
        <dbReference type="EMBL" id="ETF01111.1"/>
    </source>
</evidence>
<dbReference type="STRING" id="1424334.W822_17690"/>
<comment type="caution">
    <text evidence="2">The sequence shown here is derived from an EMBL/GenBank/DDBJ whole genome shotgun (WGS) entry which is preliminary data.</text>
</comment>
<dbReference type="InterPro" id="IPR029062">
    <property type="entry name" value="Class_I_gatase-like"/>
</dbReference>
<dbReference type="PATRIC" id="fig|1424334.3.peg.3557"/>